<feature type="compositionally biased region" description="Low complexity" evidence="7">
    <location>
        <begin position="36"/>
        <end position="55"/>
    </location>
</feature>
<organism evidence="10 11">
    <name type="scientific">Acanthaster planci</name>
    <name type="common">Crown-of-thorns starfish</name>
    <dbReference type="NCBI Taxonomy" id="133434"/>
    <lineage>
        <taxon>Eukaryota</taxon>
        <taxon>Metazoa</taxon>
        <taxon>Echinodermata</taxon>
        <taxon>Eleutherozoa</taxon>
        <taxon>Asterozoa</taxon>
        <taxon>Asteroidea</taxon>
        <taxon>Valvatacea</taxon>
        <taxon>Valvatida</taxon>
        <taxon>Acanthasteridae</taxon>
        <taxon>Acanthaster</taxon>
    </lineage>
</organism>
<keyword evidence="3 9" id="KW-0732">Signal</keyword>
<evidence type="ECO:0000256" key="2">
    <source>
        <dbReference type="ARBA" id="ARBA00022692"/>
    </source>
</evidence>
<keyword evidence="4 8" id="KW-1133">Transmembrane helix</keyword>
<evidence type="ECO:0000256" key="6">
    <source>
        <dbReference type="ARBA" id="ARBA00023180"/>
    </source>
</evidence>
<evidence type="ECO:0000256" key="4">
    <source>
        <dbReference type="ARBA" id="ARBA00022989"/>
    </source>
</evidence>
<dbReference type="KEGG" id="aplc:110977867"/>
<comment type="subcellular location">
    <subcellularLocation>
        <location evidence="1">Cell membrane</location>
        <topology evidence="1">Single-pass type I membrane protein</topology>
    </subcellularLocation>
</comment>
<sequence length="380" mass="40927">MGFPFFCCVILLLLEGWCCHGGRAQGNRLSRAVNGTSTPATATAPTEITGQSTAGSTGVITTTAGIATTTSPAVTTANLATTVAPTTSAPPTTTLGLPATVNQSELIPTYQINDTDGHVCILAMFTATLKIKFDKTDGESAEAVIPFPESLQAYGKCERYSMDHREFFFAYPDNSSYTLRLRFSFSIYKINQKPVGLLFPELEVVWTYAAPFFPDNAERLGQQDGRIFTSFVSEMYGYSAAFKCDILTLSDATITLTLENMLVQPYADFGGFGYEDVCDPTTPSVRPVFPTTTQPLQTTEILPNATTSEATSNLSVTTWRPTSPFPVGGPTDHTGLIIGTVVGTILAALAATGAMCLIIRRRRPNKIPYRTVMDTMETGT</sequence>
<dbReference type="PANTHER" id="PTHR11506:SF35">
    <property type="entry name" value="LYSOSOME-ASSOCIATED MEMBRANE GLYCOPROTEIN 5"/>
    <property type="match status" value="1"/>
</dbReference>
<evidence type="ECO:0000313" key="10">
    <source>
        <dbReference type="Proteomes" id="UP000694845"/>
    </source>
</evidence>
<accession>A0A8B7Y4F5</accession>
<dbReference type="Proteomes" id="UP000694845">
    <property type="component" value="Unplaced"/>
</dbReference>
<evidence type="ECO:0000256" key="5">
    <source>
        <dbReference type="ARBA" id="ARBA00023136"/>
    </source>
</evidence>
<feature type="chain" id="PRO_5034128658" evidence="9">
    <location>
        <begin position="25"/>
        <end position="380"/>
    </location>
</feature>
<evidence type="ECO:0000256" key="3">
    <source>
        <dbReference type="ARBA" id="ARBA00022729"/>
    </source>
</evidence>
<keyword evidence="5 8" id="KW-0472">Membrane</keyword>
<dbReference type="PANTHER" id="PTHR11506">
    <property type="entry name" value="LYSOSOME-ASSOCIATED MEMBRANE GLYCOPROTEIN"/>
    <property type="match status" value="1"/>
</dbReference>
<evidence type="ECO:0000256" key="7">
    <source>
        <dbReference type="SAM" id="MobiDB-lite"/>
    </source>
</evidence>
<gene>
    <name evidence="11" type="primary">LOC110977867</name>
</gene>
<dbReference type="RefSeq" id="XP_022088068.1">
    <property type="nucleotide sequence ID" value="XM_022232376.1"/>
</dbReference>
<dbReference type="GO" id="GO:0005765">
    <property type="term" value="C:lysosomal membrane"/>
    <property type="evidence" value="ECO:0007669"/>
    <property type="project" value="TreeGrafter"/>
</dbReference>
<dbReference type="AlphaFoldDB" id="A0A8B7Y4F5"/>
<feature type="transmembrane region" description="Helical" evidence="8">
    <location>
        <begin position="336"/>
        <end position="359"/>
    </location>
</feature>
<protein>
    <submittedName>
        <fullName evidence="11">Uncharacterized protein LOC110977867 isoform X1</fullName>
    </submittedName>
</protein>
<dbReference type="Gene3D" id="2.40.160.110">
    <property type="match status" value="1"/>
</dbReference>
<reference evidence="11" key="1">
    <citation type="submission" date="2025-08" db="UniProtKB">
        <authorList>
            <consortium name="RefSeq"/>
        </authorList>
    </citation>
    <scope>IDENTIFICATION</scope>
</reference>
<feature type="signal peptide" evidence="9">
    <location>
        <begin position="1"/>
        <end position="24"/>
    </location>
</feature>
<proteinExistence type="predicted"/>
<keyword evidence="2 8" id="KW-0812">Transmembrane</keyword>
<dbReference type="GO" id="GO:0031902">
    <property type="term" value="C:late endosome membrane"/>
    <property type="evidence" value="ECO:0007669"/>
    <property type="project" value="TreeGrafter"/>
</dbReference>
<keyword evidence="10" id="KW-1185">Reference proteome</keyword>
<keyword evidence="6" id="KW-0325">Glycoprotein</keyword>
<evidence type="ECO:0000313" key="11">
    <source>
        <dbReference type="RefSeq" id="XP_022088068.1"/>
    </source>
</evidence>
<dbReference type="GO" id="GO:0005886">
    <property type="term" value="C:plasma membrane"/>
    <property type="evidence" value="ECO:0007669"/>
    <property type="project" value="TreeGrafter"/>
</dbReference>
<feature type="region of interest" description="Disordered" evidence="7">
    <location>
        <begin position="29"/>
        <end position="55"/>
    </location>
</feature>
<evidence type="ECO:0000256" key="9">
    <source>
        <dbReference type="SAM" id="SignalP"/>
    </source>
</evidence>
<name>A0A8B7Y4F5_ACAPL</name>
<dbReference type="InterPro" id="IPR002000">
    <property type="entry name" value="Lysosome-assoc_membr_glycop"/>
</dbReference>
<dbReference type="GO" id="GO:0072594">
    <property type="term" value="P:establishment of protein localization to organelle"/>
    <property type="evidence" value="ECO:0007669"/>
    <property type="project" value="TreeGrafter"/>
</dbReference>
<evidence type="ECO:0000256" key="8">
    <source>
        <dbReference type="SAM" id="Phobius"/>
    </source>
</evidence>
<dbReference type="GeneID" id="110977867"/>
<evidence type="ECO:0000256" key="1">
    <source>
        <dbReference type="ARBA" id="ARBA00004251"/>
    </source>
</evidence>